<dbReference type="GO" id="GO:0003723">
    <property type="term" value="F:RNA binding"/>
    <property type="evidence" value="ECO:0007669"/>
    <property type="project" value="UniProtKB-UniRule"/>
</dbReference>
<evidence type="ECO:0000256" key="1">
    <source>
        <dbReference type="ARBA" id="ARBA00022884"/>
    </source>
</evidence>
<dbReference type="Gene3D" id="3.30.70.330">
    <property type="match status" value="1"/>
</dbReference>
<dbReference type="InterPro" id="IPR000504">
    <property type="entry name" value="RRM_dom"/>
</dbReference>
<keyword evidence="1 2" id="KW-0694">RNA-binding</keyword>
<dbReference type="Pfam" id="PF00076">
    <property type="entry name" value="RRM_1"/>
    <property type="match status" value="1"/>
</dbReference>
<dbReference type="EMBL" id="OU892278">
    <property type="protein sequence ID" value="CAG9764109.1"/>
    <property type="molecule type" value="Genomic_DNA"/>
</dbReference>
<dbReference type="Proteomes" id="UP001152799">
    <property type="component" value="Chromosome 2"/>
</dbReference>
<reference evidence="4" key="1">
    <citation type="submission" date="2022-01" db="EMBL/GenBank/DDBJ databases">
        <authorList>
            <person name="King R."/>
        </authorList>
    </citation>
    <scope>NUCLEOTIDE SEQUENCE</scope>
</reference>
<gene>
    <name evidence="4" type="ORF">CEUTPL_LOCUS4754</name>
</gene>
<organism evidence="4 5">
    <name type="scientific">Ceutorhynchus assimilis</name>
    <name type="common">cabbage seed weevil</name>
    <dbReference type="NCBI Taxonomy" id="467358"/>
    <lineage>
        <taxon>Eukaryota</taxon>
        <taxon>Metazoa</taxon>
        <taxon>Ecdysozoa</taxon>
        <taxon>Arthropoda</taxon>
        <taxon>Hexapoda</taxon>
        <taxon>Insecta</taxon>
        <taxon>Pterygota</taxon>
        <taxon>Neoptera</taxon>
        <taxon>Endopterygota</taxon>
        <taxon>Coleoptera</taxon>
        <taxon>Polyphaga</taxon>
        <taxon>Cucujiformia</taxon>
        <taxon>Curculionidae</taxon>
        <taxon>Ceutorhynchinae</taxon>
        <taxon>Ceutorhynchus</taxon>
    </lineage>
</organism>
<keyword evidence="5" id="KW-1185">Reference proteome</keyword>
<dbReference type="InterPro" id="IPR035979">
    <property type="entry name" value="RBD_domain_sf"/>
</dbReference>
<protein>
    <recommendedName>
        <fullName evidence="3">RRM domain-containing protein</fullName>
    </recommendedName>
</protein>
<evidence type="ECO:0000256" key="2">
    <source>
        <dbReference type="PROSITE-ProRule" id="PRU00176"/>
    </source>
</evidence>
<feature type="domain" description="RRM" evidence="3">
    <location>
        <begin position="39"/>
        <end position="105"/>
    </location>
</feature>
<dbReference type="InterPro" id="IPR012677">
    <property type="entry name" value="Nucleotide-bd_a/b_plait_sf"/>
</dbReference>
<name>A0A9N9QLS1_9CUCU</name>
<evidence type="ECO:0000313" key="4">
    <source>
        <dbReference type="EMBL" id="CAG9764109.1"/>
    </source>
</evidence>
<dbReference type="AlphaFoldDB" id="A0A9N9QLS1"/>
<proteinExistence type="predicted"/>
<dbReference type="OrthoDB" id="8940652at2759"/>
<accession>A0A9N9QLS1</accession>
<evidence type="ECO:0000259" key="3">
    <source>
        <dbReference type="PROSITE" id="PS50102"/>
    </source>
</evidence>
<evidence type="ECO:0000313" key="5">
    <source>
        <dbReference type="Proteomes" id="UP001152799"/>
    </source>
</evidence>
<dbReference type="SUPFAM" id="SSF54928">
    <property type="entry name" value="RNA-binding domain, RBD"/>
    <property type="match status" value="1"/>
</dbReference>
<dbReference type="PROSITE" id="PS50102">
    <property type="entry name" value="RRM"/>
    <property type="match status" value="1"/>
</dbReference>
<sequence>MANKAMNVMLLNRKMVYIGEFLPRNEPQNKLHERPSLSSNLFAKNLGQNITSEKFNHLFSKFGVISSSVLARHSDDTIKRLWFRSFRRSQVCRKAALVRNIDSIL</sequence>